<keyword evidence="4 8" id="KW-0547">Nucleotide-binding</keyword>
<feature type="binding site" evidence="8">
    <location>
        <position position="21"/>
    </location>
    <ligand>
        <name>GTP</name>
        <dbReference type="ChEBI" id="CHEBI:37565"/>
    </ligand>
</feature>
<dbReference type="PANTHER" id="PTHR19136">
    <property type="entry name" value="MOLYBDENUM COFACTOR GUANYLYLTRANSFERASE"/>
    <property type="match status" value="1"/>
</dbReference>
<evidence type="ECO:0000259" key="9">
    <source>
        <dbReference type="Pfam" id="PF12804"/>
    </source>
</evidence>
<comment type="caution">
    <text evidence="8">Lacks conserved residue(s) required for the propagation of feature annotation.</text>
</comment>
<keyword evidence="10" id="KW-0548">Nucleotidyltransferase</keyword>
<sequence>METLTVFILCGGKSSRMQSEKGLVLFQDKPFIDHIIQAILPVTDQIKLITTSKEYDYLEYEKIPDLILDKGPLGGIYTALSHSETEFNLILSCDIPLISNELLQELISKHTEEAGITVFASESRIHPLIGIYSKRILPVIKSAIEADELKMMDLLAKIPHQIINIEESENFPLTNINSTDELNDLNINLS</sequence>
<dbReference type="InterPro" id="IPR025877">
    <property type="entry name" value="MobA-like_NTP_Trfase"/>
</dbReference>
<evidence type="ECO:0000256" key="3">
    <source>
        <dbReference type="ARBA" id="ARBA00022723"/>
    </source>
</evidence>
<keyword evidence="2 8" id="KW-0808">Transferase</keyword>
<dbReference type="GO" id="GO:0061603">
    <property type="term" value="F:molybdenum cofactor guanylyltransferase activity"/>
    <property type="evidence" value="ECO:0007669"/>
    <property type="project" value="UniProtKB-EC"/>
</dbReference>
<comment type="catalytic activity">
    <reaction evidence="8">
        <text>Mo-molybdopterin + GTP + H(+) = Mo-molybdopterin guanine dinucleotide + diphosphate</text>
        <dbReference type="Rhea" id="RHEA:34243"/>
        <dbReference type="ChEBI" id="CHEBI:15378"/>
        <dbReference type="ChEBI" id="CHEBI:33019"/>
        <dbReference type="ChEBI" id="CHEBI:37565"/>
        <dbReference type="ChEBI" id="CHEBI:71302"/>
        <dbReference type="ChEBI" id="CHEBI:71310"/>
        <dbReference type="EC" id="2.7.7.77"/>
    </reaction>
</comment>
<dbReference type="PANTHER" id="PTHR19136:SF81">
    <property type="entry name" value="MOLYBDENUM COFACTOR GUANYLYLTRANSFERASE"/>
    <property type="match status" value="1"/>
</dbReference>
<feature type="binding site" evidence="8">
    <location>
        <begin position="9"/>
        <end position="11"/>
    </location>
    <ligand>
        <name>GTP</name>
        <dbReference type="ChEBI" id="CHEBI:37565"/>
    </ligand>
</feature>
<dbReference type="InterPro" id="IPR013482">
    <property type="entry name" value="Molybde_CF_guanTrfase"/>
</dbReference>
<keyword evidence="3 8" id="KW-0479">Metal-binding</keyword>
<dbReference type="GO" id="GO:0005525">
    <property type="term" value="F:GTP binding"/>
    <property type="evidence" value="ECO:0007669"/>
    <property type="project" value="UniProtKB-UniRule"/>
</dbReference>
<dbReference type="Pfam" id="PF12804">
    <property type="entry name" value="NTP_transf_3"/>
    <property type="match status" value="1"/>
</dbReference>
<dbReference type="EC" id="2.7.7.77" evidence="8"/>
<dbReference type="InterPro" id="IPR029044">
    <property type="entry name" value="Nucleotide-diphossugar_trans"/>
</dbReference>
<evidence type="ECO:0000256" key="1">
    <source>
        <dbReference type="ARBA" id="ARBA00022490"/>
    </source>
</evidence>
<keyword evidence="6 8" id="KW-0342">GTP-binding</keyword>
<dbReference type="Gene3D" id="3.90.550.10">
    <property type="entry name" value="Spore Coat Polysaccharide Biosynthesis Protein SpsA, Chain A"/>
    <property type="match status" value="1"/>
</dbReference>
<comment type="caution">
    <text evidence="10">The sequence shown here is derived from an EMBL/GenBank/DDBJ whole genome shotgun (WGS) entry which is preliminary data.</text>
</comment>
<dbReference type="OrthoDB" id="9788394at2"/>
<accession>A0A085ZM54</accession>
<keyword evidence="11" id="KW-1185">Reference proteome</keyword>
<gene>
    <name evidence="8" type="primary">mobA</name>
    <name evidence="10" type="ORF">IW19_08300</name>
</gene>
<comment type="function">
    <text evidence="8">Transfers a GMP moiety from GTP to Mo-molybdopterin (Mo-MPT) cofactor (Moco or molybdenum cofactor) to form Mo-molybdopterin guanine dinucleotide (Mo-MGD) cofactor.</text>
</comment>
<protein>
    <recommendedName>
        <fullName evidence="8">Probable molybdenum cofactor guanylyltransferase</fullName>
        <shortName evidence="8">MoCo guanylyltransferase</shortName>
        <ecNumber evidence="8">2.7.7.77</ecNumber>
    </recommendedName>
    <alternativeName>
        <fullName evidence="8">GTP:molybdopterin guanylyltransferase</fullName>
    </alternativeName>
    <alternativeName>
        <fullName evidence="8">Mo-MPT guanylyltransferase</fullName>
    </alternativeName>
    <alternativeName>
        <fullName evidence="8">Molybdopterin guanylyltransferase</fullName>
    </alternativeName>
    <alternativeName>
        <fullName evidence="8">Molybdopterin-guanine dinucleotide synthase</fullName>
        <shortName evidence="8">MGD synthase</shortName>
    </alternativeName>
</protein>
<dbReference type="GO" id="GO:0006777">
    <property type="term" value="P:Mo-molybdopterin cofactor biosynthetic process"/>
    <property type="evidence" value="ECO:0007669"/>
    <property type="project" value="UniProtKB-KW"/>
</dbReference>
<keyword evidence="5 8" id="KW-0460">Magnesium</keyword>
<keyword evidence="1 8" id="KW-0963">Cytoplasm</keyword>
<evidence type="ECO:0000256" key="8">
    <source>
        <dbReference type="HAMAP-Rule" id="MF_00316"/>
    </source>
</evidence>
<keyword evidence="7 8" id="KW-0501">Molybdenum cofactor biosynthesis</keyword>
<dbReference type="RefSeq" id="WP_035683025.1">
    <property type="nucleotide sequence ID" value="NZ_JPRL01000001.1"/>
</dbReference>
<reference evidence="10 11" key="1">
    <citation type="submission" date="2014-07" db="EMBL/GenBank/DDBJ databases">
        <title>Genome of Flavobacterium reichenbachii LMG 25512.</title>
        <authorList>
            <person name="Stropko S.J."/>
            <person name="Pipes S.E."/>
            <person name="Newman J.D."/>
        </authorList>
    </citation>
    <scope>NUCLEOTIDE SEQUENCE [LARGE SCALE GENOMIC DNA]</scope>
    <source>
        <strain evidence="10 11">LMG 25512</strain>
    </source>
</reference>
<evidence type="ECO:0000256" key="6">
    <source>
        <dbReference type="ARBA" id="ARBA00023134"/>
    </source>
</evidence>
<dbReference type="HAMAP" id="MF_00316">
    <property type="entry name" value="MobA"/>
    <property type="match status" value="1"/>
</dbReference>
<evidence type="ECO:0000256" key="4">
    <source>
        <dbReference type="ARBA" id="ARBA00022741"/>
    </source>
</evidence>
<dbReference type="STRING" id="362418.IW19_08300"/>
<name>A0A085ZM54_9FLAO</name>
<comment type="similarity">
    <text evidence="8">Belongs to the MobA family.</text>
</comment>
<proteinExistence type="inferred from homology"/>
<dbReference type="SUPFAM" id="SSF53448">
    <property type="entry name" value="Nucleotide-diphospho-sugar transferases"/>
    <property type="match status" value="1"/>
</dbReference>
<feature type="binding site" evidence="8">
    <location>
        <position position="94"/>
    </location>
    <ligand>
        <name>Mg(2+)</name>
        <dbReference type="ChEBI" id="CHEBI:18420"/>
    </ligand>
</feature>
<evidence type="ECO:0000313" key="10">
    <source>
        <dbReference type="EMBL" id="KFF05518.1"/>
    </source>
</evidence>
<dbReference type="CDD" id="cd02503">
    <property type="entry name" value="MobA"/>
    <property type="match status" value="1"/>
</dbReference>
<feature type="binding site" evidence="8">
    <location>
        <position position="94"/>
    </location>
    <ligand>
        <name>GTP</name>
        <dbReference type="ChEBI" id="CHEBI:37565"/>
    </ligand>
</feature>
<comment type="subcellular location">
    <subcellularLocation>
        <location evidence="8">Cytoplasm</location>
    </subcellularLocation>
</comment>
<organism evidence="10 11">
    <name type="scientific">Flavobacterium reichenbachii</name>
    <dbReference type="NCBI Taxonomy" id="362418"/>
    <lineage>
        <taxon>Bacteria</taxon>
        <taxon>Pseudomonadati</taxon>
        <taxon>Bacteroidota</taxon>
        <taxon>Flavobacteriia</taxon>
        <taxon>Flavobacteriales</taxon>
        <taxon>Flavobacteriaceae</taxon>
        <taxon>Flavobacterium</taxon>
    </lineage>
</organism>
<feature type="binding site" evidence="8">
    <location>
        <position position="65"/>
    </location>
    <ligand>
        <name>GTP</name>
        <dbReference type="ChEBI" id="CHEBI:37565"/>
    </ligand>
</feature>
<dbReference type="GO" id="GO:0005737">
    <property type="term" value="C:cytoplasm"/>
    <property type="evidence" value="ECO:0007669"/>
    <property type="project" value="UniProtKB-SubCell"/>
</dbReference>
<comment type="domain">
    <text evidence="8">The N-terminal domain determines nucleotide recognition and specific binding, while the C-terminal domain determines the specific binding to the target protein.</text>
</comment>
<evidence type="ECO:0000256" key="2">
    <source>
        <dbReference type="ARBA" id="ARBA00022679"/>
    </source>
</evidence>
<evidence type="ECO:0000256" key="5">
    <source>
        <dbReference type="ARBA" id="ARBA00022842"/>
    </source>
</evidence>
<feature type="domain" description="MobA-like NTP transferase" evidence="9">
    <location>
        <begin position="7"/>
        <end position="155"/>
    </location>
</feature>
<comment type="cofactor">
    <cofactor evidence="8">
        <name>Mg(2+)</name>
        <dbReference type="ChEBI" id="CHEBI:18420"/>
    </cofactor>
</comment>
<dbReference type="EMBL" id="JPRL01000001">
    <property type="protein sequence ID" value="KFF05518.1"/>
    <property type="molecule type" value="Genomic_DNA"/>
</dbReference>
<evidence type="ECO:0000256" key="7">
    <source>
        <dbReference type="ARBA" id="ARBA00023150"/>
    </source>
</evidence>
<evidence type="ECO:0000313" key="11">
    <source>
        <dbReference type="Proteomes" id="UP000028715"/>
    </source>
</evidence>
<dbReference type="AlphaFoldDB" id="A0A085ZM54"/>
<dbReference type="GO" id="GO:0046872">
    <property type="term" value="F:metal ion binding"/>
    <property type="evidence" value="ECO:0007669"/>
    <property type="project" value="UniProtKB-KW"/>
</dbReference>
<dbReference type="Proteomes" id="UP000028715">
    <property type="component" value="Unassembled WGS sequence"/>
</dbReference>
<dbReference type="eggNOG" id="COG0746">
    <property type="taxonomic scope" value="Bacteria"/>
</dbReference>